<proteinExistence type="predicted"/>
<dbReference type="EMBL" id="CAUYUJ010016430">
    <property type="protein sequence ID" value="CAK0865243.1"/>
    <property type="molecule type" value="Genomic_DNA"/>
</dbReference>
<gene>
    <name evidence="2" type="ORF">PCOR1329_LOCUS52821</name>
</gene>
<name>A0ABN9V0N3_9DINO</name>
<evidence type="ECO:0000313" key="2">
    <source>
        <dbReference type="EMBL" id="CAK0865243.1"/>
    </source>
</evidence>
<comment type="caution">
    <text evidence="2">The sequence shown here is derived from an EMBL/GenBank/DDBJ whole genome shotgun (WGS) entry which is preliminary data.</text>
</comment>
<feature type="region of interest" description="Disordered" evidence="1">
    <location>
        <begin position="177"/>
        <end position="197"/>
    </location>
</feature>
<reference evidence="2" key="1">
    <citation type="submission" date="2023-10" db="EMBL/GenBank/DDBJ databases">
        <authorList>
            <person name="Chen Y."/>
            <person name="Shah S."/>
            <person name="Dougan E. K."/>
            <person name="Thang M."/>
            <person name="Chan C."/>
        </authorList>
    </citation>
    <scope>NUCLEOTIDE SEQUENCE [LARGE SCALE GENOMIC DNA]</scope>
</reference>
<evidence type="ECO:0000256" key="1">
    <source>
        <dbReference type="SAM" id="MobiDB-lite"/>
    </source>
</evidence>
<evidence type="ECO:0008006" key="4">
    <source>
        <dbReference type="Google" id="ProtNLM"/>
    </source>
</evidence>
<dbReference type="Proteomes" id="UP001189429">
    <property type="component" value="Unassembled WGS sequence"/>
</dbReference>
<protein>
    <recommendedName>
        <fullName evidence="4">DNA-directed RNA polymerase</fullName>
    </recommendedName>
</protein>
<feature type="compositionally biased region" description="Low complexity" evidence="1">
    <location>
        <begin position="11"/>
        <end position="21"/>
    </location>
</feature>
<sequence>KVAEPRRAGRRLAYGRAGLRARPSRRDARAGGSTPEARGPQAHRAQEAPGWLSCAFRILAPHHDPPPMELSPLLLGLQSAPPQSPCRRRNSAPVIGAGTEFEAIDVVGSSIDDVLYADAEAVRLKTPQVTPREAAEFVQRQESSVLREGLQGDKSPAVVVQPAYLVTESLLFPGLAKDTPLSPRKHRSTNGNGSQMTGMYSLGTPTTACPSDEYVLISNSTLWDNKRGSP</sequence>
<organism evidence="2 3">
    <name type="scientific">Prorocentrum cordatum</name>
    <dbReference type="NCBI Taxonomy" id="2364126"/>
    <lineage>
        <taxon>Eukaryota</taxon>
        <taxon>Sar</taxon>
        <taxon>Alveolata</taxon>
        <taxon>Dinophyceae</taxon>
        <taxon>Prorocentrales</taxon>
        <taxon>Prorocentraceae</taxon>
        <taxon>Prorocentrum</taxon>
    </lineage>
</organism>
<feature type="region of interest" description="Disordered" evidence="1">
    <location>
        <begin position="1"/>
        <end position="46"/>
    </location>
</feature>
<evidence type="ECO:0000313" key="3">
    <source>
        <dbReference type="Proteomes" id="UP001189429"/>
    </source>
</evidence>
<keyword evidence="3" id="KW-1185">Reference proteome</keyword>
<accession>A0ABN9V0N3</accession>
<feature type="non-terminal residue" evidence="2">
    <location>
        <position position="1"/>
    </location>
</feature>